<comment type="catalytic activity">
    <reaction evidence="4">
        <text>a 2'-deoxyadenosine in DNA + S-adenosyl-L-methionine = an N(6)-methyl-2'-deoxyadenosine in DNA + S-adenosyl-L-homocysteine + H(+)</text>
        <dbReference type="Rhea" id="RHEA:15197"/>
        <dbReference type="Rhea" id="RHEA-COMP:12418"/>
        <dbReference type="Rhea" id="RHEA-COMP:12419"/>
        <dbReference type="ChEBI" id="CHEBI:15378"/>
        <dbReference type="ChEBI" id="CHEBI:57856"/>
        <dbReference type="ChEBI" id="CHEBI:59789"/>
        <dbReference type="ChEBI" id="CHEBI:90615"/>
        <dbReference type="ChEBI" id="CHEBI:90616"/>
        <dbReference type="EC" id="2.1.1.72"/>
    </reaction>
</comment>
<evidence type="ECO:0000256" key="2">
    <source>
        <dbReference type="ARBA" id="ARBA00022603"/>
    </source>
</evidence>
<evidence type="ECO:0000256" key="1">
    <source>
        <dbReference type="ARBA" id="ARBA00011900"/>
    </source>
</evidence>
<accession>A0ABU3B1W6</accession>
<dbReference type="PANTHER" id="PTHR33841">
    <property type="entry name" value="DNA METHYLTRANSFERASE YEEA-RELATED"/>
    <property type="match status" value="1"/>
</dbReference>
<dbReference type="EMBL" id="JAVRFH010000147">
    <property type="protein sequence ID" value="MDT0616450.1"/>
    <property type="molecule type" value="Genomic_DNA"/>
</dbReference>
<reference evidence="5" key="1">
    <citation type="submission" date="2024-05" db="EMBL/GenBank/DDBJ databases">
        <title>30 novel species of actinomycetes from the DSMZ collection.</title>
        <authorList>
            <person name="Nouioui I."/>
        </authorList>
    </citation>
    <scope>NUCLEOTIDE SEQUENCE</scope>
    <source>
        <strain evidence="5">DSM 40712</strain>
    </source>
</reference>
<dbReference type="Proteomes" id="UP001180724">
    <property type="component" value="Unassembled WGS sequence"/>
</dbReference>
<dbReference type="SUPFAM" id="SSF53335">
    <property type="entry name" value="S-adenosyl-L-methionine-dependent methyltransferases"/>
    <property type="match status" value="1"/>
</dbReference>
<gene>
    <name evidence="5" type="ORF">RM812_40900</name>
</gene>
<dbReference type="Gene3D" id="3.40.50.150">
    <property type="entry name" value="Vaccinia Virus protein VP39"/>
    <property type="match status" value="1"/>
</dbReference>
<comment type="caution">
    <text evidence="5">The sequence shown here is derived from an EMBL/GenBank/DDBJ whole genome shotgun (WGS) entry which is preliminary data.</text>
</comment>
<keyword evidence="3" id="KW-0808">Transferase</keyword>
<sequence length="257" mass="27807">MNSIPPSARAYERLVQRLADDVGTATAVSWAHATAVTHHCVRHGLVSTTEPPTSPDAVRRILDELAGAHPGLAGFLDPQVVPLWTSPPNTASWTALAEFWGAGAAIDDGPHRVDGYRLGDAYQALSHDARRSRALCQTPPWIAELLLELSLEPATDEVGPQNVRMIDPACGTGHILLSAFRAARVYRRRGRGHGVPIDARASIERALRTVHGVDLDPYAVLLARYRLLATSASILRGRLDQLPHSWPVQVACANSLL</sequence>
<dbReference type="PANTHER" id="PTHR33841:SF1">
    <property type="entry name" value="DNA METHYLTRANSFERASE A"/>
    <property type="match status" value="1"/>
</dbReference>
<protein>
    <recommendedName>
        <fullName evidence="1">site-specific DNA-methyltransferase (adenine-specific)</fullName>
        <ecNumber evidence="1">2.1.1.72</ecNumber>
    </recommendedName>
</protein>
<evidence type="ECO:0000256" key="3">
    <source>
        <dbReference type="ARBA" id="ARBA00022679"/>
    </source>
</evidence>
<feature type="non-terminal residue" evidence="5">
    <location>
        <position position="257"/>
    </location>
</feature>
<dbReference type="InterPro" id="IPR029063">
    <property type="entry name" value="SAM-dependent_MTases_sf"/>
</dbReference>
<evidence type="ECO:0000313" key="6">
    <source>
        <dbReference type="Proteomes" id="UP001180724"/>
    </source>
</evidence>
<organism evidence="5 6">
    <name type="scientific">Streptomyces lancefieldiae</name>
    <dbReference type="NCBI Taxonomy" id="3075520"/>
    <lineage>
        <taxon>Bacteria</taxon>
        <taxon>Bacillati</taxon>
        <taxon>Actinomycetota</taxon>
        <taxon>Actinomycetes</taxon>
        <taxon>Kitasatosporales</taxon>
        <taxon>Streptomycetaceae</taxon>
        <taxon>Streptomyces</taxon>
    </lineage>
</organism>
<evidence type="ECO:0000256" key="4">
    <source>
        <dbReference type="ARBA" id="ARBA00047942"/>
    </source>
</evidence>
<dbReference type="GO" id="GO:0032259">
    <property type="term" value="P:methylation"/>
    <property type="evidence" value="ECO:0007669"/>
    <property type="project" value="UniProtKB-KW"/>
</dbReference>
<dbReference type="EC" id="2.1.1.72" evidence="1"/>
<name>A0ABU3B1W6_9ACTN</name>
<dbReference type="GO" id="GO:0008168">
    <property type="term" value="F:methyltransferase activity"/>
    <property type="evidence" value="ECO:0007669"/>
    <property type="project" value="UniProtKB-KW"/>
</dbReference>
<dbReference type="InterPro" id="IPR050953">
    <property type="entry name" value="N4_N6_ade-DNA_methylase"/>
</dbReference>
<keyword evidence="6" id="KW-1185">Reference proteome</keyword>
<proteinExistence type="predicted"/>
<evidence type="ECO:0000313" key="5">
    <source>
        <dbReference type="EMBL" id="MDT0616450.1"/>
    </source>
</evidence>
<keyword evidence="2 5" id="KW-0489">Methyltransferase</keyword>